<dbReference type="PANTHER" id="PTHR33710:SF77">
    <property type="entry name" value="DNASE I-LIKE SUPERFAMILY PROTEIN"/>
    <property type="match status" value="1"/>
</dbReference>
<evidence type="ECO:0000313" key="1">
    <source>
        <dbReference type="EMBL" id="OAY21588.1"/>
    </source>
</evidence>
<reference evidence="1" key="1">
    <citation type="submission" date="2016-02" db="EMBL/GenBank/DDBJ databases">
        <title>WGS assembly of Manihot esculenta.</title>
        <authorList>
            <person name="Bredeson J.V."/>
            <person name="Prochnik S.E."/>
            <person name="Lyons J.B."/>
            <person name="Schmutz J."/>
            <person name="Grimwood J."/>
            <person name="Vrebalov J."/>
            <person name="Bart R.S."/>
            <person name="Amuge T."/>
            <person name="Ferguson M.E."/>
            <person name="Green R."/>
            <person name="Putnam N."/>
            <person name="Stites J."/>
            <person name="Rounsley S."/>
            <person name="Rokhsar D.S."/>
        </authorList>
    </citation>
    <scope>NUCLEOTIDE SEQUENCE [LARGE SCALE GENOMIC DNA]</scope>
    <source>
        <tissue evidence="1">Leaf</tissue>
    </source>
</reference>
<sequence length="87" mass="9951">MKGAVRLDRILCNSSWRLLYPTVGVCHLPQICSDYCPLLLLLETSVNSGQTTPFRFQVAWQKYPDYDAFILNCWHADVPLVTALECM</sequence>
<name>A0A199UAU9_MANES</name>
<dbReference type="PANTHER" id="PTHR33710">
    <property type="entry name" value="BNAC02G09200D PROTEIN"/>
    <property type="match status" value="1"/>
</dbReference>
<accession>A0A199UAU9</accession>
<proteinExistence type="predicted"/>
<protein>
    <submittedName>
        <fullName evidence="1">Uncharacterized protein</fullName>
    </submittedName>
</protein>
<dbReference type="EMBL" id="KV450770">
    <property type="protein sequence ID" value="OAY21588.1"/>
    <property type="molecule type" value="Genomic_DNA"/>
</dbReference>
<gene>
    <name evidence="1" type="ORF">MANES_S074700</name>
</gene>
<dbReference type="AlphaFoldDB" id="A0A199UAU9"/>
<organism evidence="1">
    <name type="scientific">Manihot esculenta</name>
    <name type="common">Cassava</name>
    <name type="synonym">Jatropha manihot</name>
    <dbReference type="NCBI Taxonomy" id="3983"/>
    <lineage>
        <taxon>Eukaryota</taxon>
        <taxon>Viridiplantae</taxon>
        <taxon>Streptophyta</taxon>
        <taxon>Embryophyta</taxon>
        <taxon>Tracheophyta</taxon>
        <taxon>Spermatophyta</taxon>
        <taxon>Magnoliopsida</taxon>
        <taxon>eudicotyledons</taxon>
        <taxon>Gunneridae</taxon>
        <taxon>Pentapetalae</taxon>
        <taxon>rosids</taxon>
        <taxon>fabids</taxon>
        <taxon>Malpighiales</taxon>
        <taxon>Euphorbiaceae</taxon>
        <taxon>Crotonoideae</taxon>
        <taxon>Manihoteae</taxon>
        <taxon>Manihot</taxon>
    </lineage>
</organism>